<reference evidence="10" key="1">
    <citation type="submission" date="2011-12" db="EMBL/GenBank/DDBJ databases">
        <title>Complete sequence of Clostridium clariflavum DSM 19732.</title>
        <authorList>
            <consortium name="US DOE Joint Genome Institute"/>
            <person name="Lucas S."/>
            <person name="Han J."/>
            <person name="Lapidus A."/>
            <person name="Cheng J.-F."/>
            <person name="Goodwin L."/>
            <person name="Pitluck S."/>
            <person name="Peters L."/>
            <person name="Teshima H."/>
            <person name="Detter J.C."/>
            <person name="Han C."/>
            <person name="Tapia R."/>
            <person name="Land M."/>
            <person name="Hauser L."/>
            <person name="Kyrpides N."/>
            <person name="Ivanova N."/>
            <person name="Pagani I."/>
            <person name="Kitzmiller T."/>
            <person name="Lynd L."/>
            <person name="Izquierdo J."/>
            <person name="Woyke T."/>
        </authorList>
    </citation>
    <scope>NUCLEOTIDE SEQUENCE [LARGE SCALE GENOMIC DNA]</scope>
    <source>
        <strain evidence="10">DSM 19732 / NBRC 101661 / EBR45</strain>
    </source>
</reference>
<dbReference type="CDD" id="cd06261">
    <property type="entry name" value="TM_PBP2"/>
    <property type="match status" value="1"/>
</dbReference>
<dbReference type="GO" id="GO:0055085">
    <property type="term" value="P:transmembrane transport"/>
    <property type="evidence" value="ECO:0007669"/>
    <property type="project" value="InterPro"/>
</dbReference>
<evidence type="ECO:0000313" key="9">
    <source>
        <dbReference type="EMBL" id="AEV68683.1"/>
    </source>
</evidence>
<organism evidence="9 10">
    <name type="scientific">Acetivibrio clariflavus (strain DSM 19732 / NBRC 101661 / EBR45)</name>
    <name type="common">Clostridium clariflavum</name>
    <dbReference type="NCBI Taxonomy" id="720554"/>
    <lineage>
        <taxon>Bacteria</taxon>
        <taxon>Bacillati</taxon>
        <taxon>Bacillota</taxon>
        <taxon>Clostridia</taxon>
        <taxon>Eubacteriales</taxon>
        <taxon>Oscillospiraceae</taxon>
        <taxon>Acetivibrio</taxon>
    </lineage>
</organism>
<proteinExistence type="inferred from homology"/>
<dbReference type="PANTHER" id="PTHR43227:SF11">
    <property type="entry name" value="BLL4140 PROTEIN"/>
    <property type="match status" value="1"/>
</dbReference>
<feature type="transmembrane region" description="Helical" evidence="7">
    <location>
        <begin position="138"/>
        <end position="161"/>
    </location>
</feature>
<keyword evidence="3" id="KW-1003">Cell membrane</keyword>
<evidence type="ECO:0000256" key="6">
    <source>
        <dbReference type="ARBA" id="ARBA00023136"/>
    </source>
</evidence>
<evidence type="ECO:0000256" key="5">
    <source>
        <dbReference type="ARBA" id="ARBA00022989"/>
    </source>
</evidence>
<comment type="subcellular location">
    <subcellularLocation>
        <location evidence="1 7">Cell membrane</location>
        <topology evidence="1 7">Multi-pass membrane protein</topology>
    </subcellularLocation>
</comment>
<keyword evidence="4 7" id="KW-0812">Transmembrane</keyword>
<dbReference type="InterPro" id="IPR035906">
    <property type="entry name" value="MetI-like_sf"/>
</dbReference>
<dbReference type="KEGG" id="ccl:Clocl_2086"/>
<dbReference type="HOGENOM" id="CLU_016047_0_1_9"/>
<evidence type="ECO:0000259" key="8">
    <source>
        <dbReference type="PROSITE" id="PS50928"/>
    </source>
</evidence>
<comment type="similarity">
    <text evidence="7">Belongs to the binding-protein-dependent transport system permease family.</text>
</comment>
<keyword evidence="10" id="KW-1185">Reference proteome</keyword>
<accession>G8LWL5</accession>
<dbReference type="OrthoDB" id="384651at2"/>
<evidence type="ECO:0000313" key="10">
    <source>
        <dbReference type="Proteomes" id="UP000005435"/>
    </source>
</evidence>
<dbReference type="eggNOG" id="COG4209">
    <property type="taxonomic scope" value="Bacteria"/>
</dbReference>
<dbReference type="Pfam" id="PF00528">
    <property type="entry name" value="BPD_transp_1"/>
    <property type="match status" value="1"/>
</dbReference>
<keyword evidence="6 7" id="KW-0472">Membrane</keyword>
<dbReference type="AlphaFoldDB" id="G8LWL5"/>
<feature type="transmembrane region" description="Helical" evidence="7">
    <location>
        <begin position="288"/>
        <end position="313"/>
    </location>
</feature>
<dbReference type="InterPro" id="IPR000515">
    <property type="entry name" value="MetI-like"/>
</dbReference>
<evidence type="ECO:0000256" key="4">
    <source>
        <dbReference type="ARBA" id="ARBA00022692"/>
    </source>
</evidence>
<gene>
    <name evidence="9" type="ordered locus">Clocl_2086</name>
</gene>
<feature type="transmembrane region" description="Helical" evidence="7">
    <location>
        <begin position="181"/>
        <end position="203"/>
    </location>
</feature>
<feature type="transmembrane region" description="Helical" evidence="7">
    <location>
        <begin position="96"/>
        <end position="117"/>
    </location>
</feature>
<feature type="transmembrane region" description="Helical" evidence="7">
    <location>
        <begin position="31"/>
        <end position="56"/>
    </location>
</feature>
<dbReference type="PANTHER" id="PTHR43227">
    <property type="entry name" value="BLL4140 PROTEIN"/>
    <property type="match status" value="1"/>
</dbReference>
<protein>
    <submittedName>
        <fullName evidence="9">ABC-type polysaccharide transport system, permease component</fullName>
    </submittedName>
</protein>
<evidence type="ECO:0000256" key="3">
    <source>
        <dbReference type="ARBA" id="ARBA00022475"/>
    </source>
</evidence>
<dbReference type="SUPFAM" id="SSF161098">
    <property type="entry name" value="MetI-like"/>
    <property type="match status" value="1"/>
</dbReference>
<dbReference type="PROSITE" id="PS50928">
    <property type="entry name" value="ABC_TM1"/>
    <property type="match status" value="1"/>
</dbReference>
<keyword evidence="5 7" id="KW-1133">Transmembrane helix</keyword>
<evidence type="ECO:0000256" key="2">
    <source>
        <dbReference type="ARBA" id="ARBA00022448"/>
    </source>
</evidence>
<dbReference type="RefSeq" id="WP_014255263.1">
    <property type="nucleotide sequence ID" value="NC_016627.1"/>
</dbReference>
<dbReference type="Proteomes" id="UP000005435">
    <property type="component" value="Chromosome"/>
</dbReference>
<dbReference type="InterPro" id="IPR050809">
    <property type="entry name" value="UgpAE/MalFG_permease"/>
</dbReference>
<sequence length="322" mass="36611">MESISLALNKRPQKKYKKNSLWRTIVRQRQLIFMSFPLLIYVFIFSYVPLVGWVMAFQNFRPGPGRSIFNQKWVGFENFEFLFTDESFLRVLRNTIGMSLINIVFSFLTAITLALLLNEVKNIVFKKTVQTISYLPYFISWVIACGIISQALSAENGIVNVVLMKLHLIDQPVSWLGKGNLFWLIFGLGNIWKNVGFNAIIYLGAMTAIDPNLYEAAEIDGAGRFRKMWHITLPGLKSTIIVLLIMNIASVLNVGFEFQYLLGNGLNIEWSETIDVFTLKYGISKGNYSLATAAGMFKTVVSVVLLFLANWFAKLLGEERLI</sequence>
<name>G8LWL5_ACECE</name>
<dbReference type="STRING" id="720554.Clocl_2086"/>
<dbReference type="GO" id="GO:0005886">
    <property type="term" value="C:plasma membrane"/>
    <property type="evidence" value="ECO:0007669"/>
    <property type="project" value="UniProtKB-SubCell"/>
</dbReference>
<evidence type="ECO:0000256" key="1">
    <source>
        <dbReference type="ARBA" id="ARBA00004651"/>
    </source>
</evidence>
<feature type="transmembrane region" description="Helical" evidence="7">
    <location>
        <begin position="236"/>
        <end position="256"/>
    </location>
</feature>
<evidence type="ECO:0000256" key="7">
    <source>
        <dbReference type="RuleBase" id="RU363032"/>
    </source>
</evidence>
<dbReference type="Gene3D" id="1.10.3720.10">
    <property type="entry name" value="MetI-like"/>
    <property type="match status" value="1"/>
</dbReference>
<reference evidence="9 10" key="2">
    <citation type="journal article" date="2012" name="Stand. Genomic Sci.">
        <title>Complete Genome Sequence of Clostridium clariflavum DSM 19732.</title>
        <authorList>
            <person name="Izquierdo J.A."/>
            <person name="Goodwin L."/>
            <person name="Davenport K.W."/>
            <person name="Teshima H."/>
            <person name="Bruce D."/>
            <person name="Detter C."/>
            <person name="Tapia R."/>
            <person name="Han S."/>
            <person name="Land M."/>
            <person name="Hauser L."/>
            <person name="Jeffries C.D."/>
            <person name="Han J."/>
            <person name="Pitluck S."/>
            <person name="Nolan M."/>
            <person name="Chen A."/>
            <person name="Huntemann M."/>
            <person name="Mavromatis K."/>
            <person name="Mikhailova N."/>
            <person name="Liolios K."/>
            <person name="Woyke T."/>
            <person name="Lynd L.R."/>
        </authorList>
    </citation>
    <scope>NUCLEOTIDE SEQUENCE [LARGE SCALE GENOMIC DNA]</scope>
    <source>
        <strain evidence="10">DSM 19732 / NBRC 101661 / EBR45</strain>
    </source>
</reference>
<feature type="domain" description="ABC transmembrane type-1" evidence="8">
    <location>
        <begin position="92"/>
        <end position="309"/>
    </location>
</feature>
<keyword evidence="2 7" id="KW-0813">Transport</keyword>
<dbReference type="EMBL" id="CP003065">
    <property type="protein sequence ID" value="AEV68683.1"/>
    <property type="molecule type" value="Genomic_DNA"/>
</dbReference>